<organism evidence="1 2">
    <name type="scientific">Clostridium neuense</name>
    <dbReference type="NCBI Taxonomy" id="1728934"/>
    <lineage>
        <taxon>Bacteria</taxon>
        <taxon>Bacillati</taxon>
        <taxon>Bacillota</taxon>
        <taxon>Clostridia</taxon>
        <taxon>Eubacteriales</taxon>
        <taxon>Clostridiaceae</taxon>
        <taxon>Clostridium</taxon>
    </lineage>
</organism>
<keyword evidence="2" id="KW-1185">Reference proteome</keyword>
<dbReference type="EMBL" id="JBJIAA010000005">
    <property type="protein sequence ID" value="MFL0250139.1"/>
    <property type="molecule type" value="Genomic_DNA"/>
</dbReference>
<dbReference type="RefSeq" id="WP_406786810.1">
    <property type="nucleotide sequence ID" value="NZ_JBJIAA010000005.1"/>
</dbReference>
<accession>A0ABW8TGT7</accession>
<evidence type="ECO:0008006" key="3">
    <source>
        <dbReference type="Google" id="ProtNLM"/>
    </source>
</evidence>
<evidence type="ECO:0000313" key="2">
    <source>
        <dbReference type="Proteomes" id="UP001623592"/>
    </source>
</evidence>
<gene>
    <name evidence="1" type="ORF">ACJDT4_06865</name>
</gene>
<comment type="caution">
    <text evidence="1">The sequence shown here is derived from an EMBL/GenBank/DDBJ whole genome shotgun (WGS) entry which is preliminary data.</text>
</comment>
<reference evidence="1 2" key="1">
    <citation type="submission" date="2024-11" db="EMBL/GenBank/DDBJ databases">
        <authorList>
            <person name="Heng Y.C."/>
            <person name="Lim A.C.H."/>
            <person name="Lee J.K.Y."/>
            <person name="Kittelmann S."/>
        </authorList>
    </citation>
    <scope>NUCLEOTIDE SEQUENCE [LARGE SCALE GENOMIC DNA]</scope>
    <source>
        <strain evidence="1 2">WILCCON 0114</strain>
    </source>
</reference>
<dbReference type="Proteomes" id="UP001623592">
    <property type="component" value="Unassembled WGS sequence"/>
</dbReference>
<proteinExistence type="predicted"/>
<evidence type="ECO:0000313" key="1">
    <source>
        <dbReference type="EMBL" id="MFL0250139.1"/>
    </source>
</evidence>
<protein>
    <recommendedName>
        <fullName evidence="3">TIGR04197 family type VII secretion effector</fullName>
    </recommendedName>
</protein>
<sequence length="87" mass="9372">MARISSDIGAAEVATSPAKNVNISRKTTVHFSQSNISGMKAGENVANQMLNDLDKLIKCVKTQAGKFTQLASIKQEMDAADQSLFKK</sequence>
<name>A0ABW8TGT7_9CLOT</name>